<dbReference type="VEuPathDB" id="FungiDB:SMAC_08246"/>
<dbReference type="Pfam" id="PF00403">
    <property type="entry name" value="HMA"/>
    <property type="match status" value="1"/>
</dbReference>
<dbReference type="Proteomes" id="UP000433876">
    <property type="component" value="Unassembled WGS sequence"/>
</dbReference>
<reference evidence="9 10" key="1">
    <citation type="submission" date="2017-07" db="EMBL/GenBank/DDBJ databases">
        <title>Genome sequence of the Sordaria macrospora wild type strain R19027.</title>
        <authorList>
            <person name="Nowrousian M."/>
            <person name="Teichert I."/>
            <person name="Kueck U."/>
        </authorList>
    </citation>
    <scope>NUCLEOTIDE SEQUENCE [LARGE SCALE GENOMIC DNA]</scope>
    <source>
        <strain evidence="9 10">R19027</strain>
        <tissue evidence="9">Mycelium</tissue>
    </source>
</reference>
<dbReference type="AlphaFoldDB" id="A0A8S8ZQ87"/>
<evidence type="ECO:0000256" key="1">
    <source>
        <dbReference type="ARBA" id="ARBA00022448"/>
    </source>
</evidence>
<dbReference type="InterPro" id="IPR006121">
    <property type="entry name" value="HMA_dom"/>
</dbReference>
<protein>
    <recommendedName>
        <fullName evidence="8">HMA domain-containing protein</fullName>
    </recommendedName>
</protein>
<dbReference type="GO" id="GO:0016531">
    <property type="term" value="F:copper chaperone activity"/>
    <property type="evidence" value="ECO:0007669"/>
    <property type="project" value="TreeGrafter"/>
</dbReference>
<dbReference type="Gene3D" id="3.30.70.100">
    <property type="match status" value="1"/>
</dbReference>
<evidence type="ECO:0000256" key="3">
    <source>
        <dbReference type="ARBA" id="ARBA00022796"/>
    </source>
</evidence>
<dbReference type="CDD" id="cd00371">
    <property type="entry name" value="HMA"/>
    <property type="match status" value="1"/>
</dbReference>
<comment type="similarity">
    <text evidence="7">Belongs to the ATX1 family.</text>
</comment>
<evidence type="ECO:0000256" key="5">
    <source>
        <dbReference type="ARBA" id="ARBA00023065"/>
    </source>
</evidence>
<keyword evidence="4" id="KW-0186">Copper</keyword>
<comment type="caution">
    <text evidence="9">The sequence shown here is derived from an EMBL/GenBank/DDBJ whole genome shotgun (WGS) entry which is preliminary data.</text>
</comment>
<keyword evidence="2" id="KW-0479">Metal-binding</keyword>
<dbReference type="GO" id="GO:0046872">
    <property type="term" value="F:metal ion binding"/>
    <property type="evidence" value="ECO:0007669"/>
    <property type="project" value="UniProtKB-KW"/>
</dbReference>
<feature type="domain" description="HMA" evidence="8">
    <location>
        <begin position="10"/>
        <end position="72"/>
    </location>
</feature>
<dbReference type="PANTHER" id="PTHR46365:SF1">
    <property type="entry name" value="COPPER TRANSPORT PROTEIN ATOX1"/>
    <property type="match status" value="1"/>
</dbReference>
<evidence type="ECO:0000256" key="2">
    <source>
        <dbReference type="ARBA" id="ARBA00022723"/>
    </source>
</evidence>
<evidence type="ECO:0000313" key="10">
    <source>
        <dbReference type="Proteomes" id="UP000433876"/>
    </source>
</evidence>
<gene>
    <name evidence="9" type="ORF">SMACR_08246</name>
</gene>
<dbReference type="InterPro" id="IPR051881">
    <property type="entry name" value="Copper_transport_ATOX1-like"/>
</dbReference>
<evidence type="ECO:0000256" key="7">
    <source>
        <dbReference type="ARBA" id="ARBA00038171"/>
    </source>
</evidence>
<evidence type="ECO:0000259" key="8">
    <source>
        <dbReference type="Pfam" id="PF00403"/>
    </source>
</evidence>
<name>A0A8S8ZQ87_SORMA</name>
<keyword evidence="3" id="KW-0187">Copper transport</keyword>
<dbReference type="PANTHER" id="PTHR46365">
    <property type="entry name" value="COPPER TRANSPORT PROTEIN ATOX1"/>
    <property type="match status" value="1"/>
</dbReference>
<dbReference type="InterPro" id="IPR036163">
    <property type="entry name" value="HMA_dom_sf"/>
</dbReference>
<keyword evidence="1" id="KW-0813">Transport</keyword>
<evidence type="ECO:0000256" key="4">
    <source>
        <dbReference type="ARBA" id="ARBA00023008"/>
    </source>
</evidence>
<dbReference type="EMBL" id="NMPR01000082">
    <property type="protein sequence ID" value="KAA8631230.1"/>
    <property type="molecule type" value="Genomic_DNA"/>
</dbReference>
<keyword evidence="6" id="KW-0143">Chaperone</keyword>
<dbReference type="GO" id="GO:0006825">
    <property type="term" value="P:copper ion transport"/>
    <property type="evidence" value="ECO:0007669"/>
    <property type="project" value="UniProtKB-KW"/>
</dbReference>
<keyword evidence="5" id="KW-0406">Ion transport</keyword>
<organism evidence="9 10">
    <name type="scientific">Sordaria macrospora</name>
    <dbReference type="NCBI Taxonomy" id="5147"/>
    <lineage>
        <taxon>Eukaryota</taxon>
        <taxon>Fungi</taxon>
        <taxon>Dikarya</taxon>
        <taxon>Ascomycota</taxon>
        <taxon>Pezizomycotina</taxon>
        <taxon>Sordariomycetes</taxon>
        <taxon>Sordariomycetidae</taxon>
        <taxon>Sordariales</taxon>
        <taxon>Sordariaceae</taxon>
        <taxon>Sordaria</taxon>
    </lineage>
</organism>
<evidence type="ECO:0000313" key="9">
    <source>
        <dbReference type="EMBL" id="KAA8631230.1"/>
    </source>
</evidence>
<accession>A0A8S8ZQ87</accession>
<proteinExistence type="inferred from homology"/>
<evidence type="ECO:0000256" key="6">
    <source>
        <dbReference type="ARBA" id="ARBA00023186"/>
    </source>
</evidence>
<dbReference type="GO" id="GO:0005829">
    <property type="term" value="C:cytosol"/>
    <property type="evidence" value="ECO:0007669"/>
    <property type="project" value="TreeGrafter"/>
</dbReference>
<sequence>MSDASTHYKFDVAMSCSGCSGALTRVLTKFKESNPDNVSFKVDLDSRTVEVDIKKDAFSDEEIIRTVGKPGKEIASGEKDGVITWDKEQIKEILAKK</sequence>
<dbReference type="SUPFAM" id="SSF55008">
    <property type="entry name" value="HMA, heavy metal-associated domain"/>
    <property type="match status" value="1"/>
</dbReference>